<dbReference type="HAMAP" id="MF_00029">
    <property type="entry name" value="Ribosomal_eS8"/>
    <property type="match status" value="1"/>
</dbReference>
<dbReference type="GO" id="GO:1990904">
    <property type="term" value="C:ribonucleoprotein complex"/>
    <property type="evidence" value="ECO:0007669"/>
    <property type="project" value="UniProtKB-KW"/>
</dbReference>
<protein>
    <recommendedName>
        <fullName evidence="4 5">Small ribosomal subunit protein eS8</fullName>
    </recommendedName>
</protein>
<evidence type="ECO:0000313" key="7">
    <source>
        <dbReference type="EMBL" id="CQR53770.1"/>
    </source>
</evidence>
<accession>A0A0D6JXG8</accession>
<gene>
    <name evidence="5" type="primary">rps8e</name>
    <name evidence="7" type="ORF">BN996_03787</name>
</gene>
<evidence type="ECO:0000313" key="8">
    <source>
        <dbReference type="Proteomes" id="UP000198902"/>
    </source>
</evidence>
<dbReference type="GO" id="GO:0005840">
    <property type="term" value="C:ribosome"/>
    <property type="evidence" value="ECO:0007669"/>
    <property type="project" value="UniProtKB-KW"/>
</dbReference>
<name>A0A0D6JXG8_9EURY</name>
<organism evidence="7 8">
    <name type="scientific">Haloferax massiliensis</name>
    <dbReference type="NCBI Taxonomy" id="1476858"/>
    <lineage>
        <taxon>Archaea</taxon>
        <taxon>Methanobacteriati</taxon>
        <taxon>Methanobacteriota</taxon>
        <taxon>Stenosarchaea group</taxon>
        <taxon>Halobacteria</taxon>
        <taxon>Halobacteriales</taxon>
        <taxon>Haloferacaceae</taxon>
        <taxon>Haloferax</taxon>
    </lineage>
</organism>
<dbReference type="Gene3D" id="2.40.10.310">
    <property type="match status" value="1"/>
</dbReference>
<dbReference type="AlphaFoldDB" id="A0A0D6JXG8"/>
<dbReference type="NCBIfam" id="TIGR00307">
    <property type="entry name" value="eS8"/>
    <property type="match status" value="1"/>
</dbReference>
<dbReference type="GO" id="GO:0003735">
    <property type="term" value="F:structural constituent of ribosome"/>
    <property type="evidence" value="ECO:0007669"/>
    <property type="project" value="InterPro"/>
</dbReference>
<sequence length="125" mass="13618">MKDQGRSKRKRTGGRRKPSRNKKRYQLGREPAATTVGEPRFQVIDSRGNNEKLRALSTNVAQVADGADVTQADIEGVVDNPSNVNYARRNIITKGSIIDTSAGRARVTSRPGQDGQVNAVAVDEE</sequence>
<feature type="compositionally biased region" description="Basic residues" evidence="6">
    <location>
        <begin position="7"/>
        <end position="26"/>
    </location>
</feature>
<evidence type="ECO:0000256" key="3">
    <source>
        <dbReference type="ARBA" id="ARBA00023274"/>
    </source>
</evidence>
<dbReference type="InterPro" id="IPR022309">
    <property type="entry name" value="Ribosomal_Se8/biogenesis_NSA2"/>
</dbReference>
<feature type="region of interest" description="Disordered" evidence="6">
    <location>
        <begin position="103"/>
        <end position="125"/>
    </location>
</feature>
<evidence type="ECO:0000256" key="2">
    <source>
        <dbReference type="ARBA" id="ARBA00022980"/>
    </source>
</evidence>
<dbReference type="GO" id="GO:0006412">
    <property type="term" value="P:translation"/>
    <property type="evidence" value="ECO:0007669"/>
    <property type="project" value="UniProtKB-UniRule"/>
</dbReference>
<proteinExistence type="inferred from homology"/>
<keyword evidence="2 5" id="KW-0689">Ribosomal protein</keyword>
<dbReference type="InterPro" id="IPR001047">
    <property type="entry name" value="Ribosomal_eS8"/>
</dbReference>
<evidence type="ECO:0000256" key="1">
    <source>
        <dbReference type="ARBA" id="ARBA00005257"/>
    </source>
</evidence>
<feature type="region of interest" description="Disordered" evidence="6">
    <location>
        <begin position="1"/>
        <end position="37"/>
    </location>
</feature>
<dbReference type="InterPro" id="IPR020919">
    <property type="entry name" value="Ribosomal_protein_eS8_arc"/>
</dbReference>
<dbReference type="OrthoDB" id="372305at2157"/>
<evidence type="ECO:0000256" key="4">
    <source>
        <dbReference type="ARBA" id="ARBA00035277"/>
    </source>
</evidence>
<keyword evidence="3 5" id="KW-0687">Ribonucleoprotein</keyword>
<evidence type="ECO:0000256" key="6">
    <source>
        <dbReference type="SAM" id="MobiDB-lite"/>
    </source>
</evidence>
<comment type="subunit">
    <text evidence="5">Part of the 30S ribosomal subunit.</text>
</comment>
<evidence type="ECO:0000256" key="5">
    <source>
        <dbReference type="HAMAP-Rule" id="MF_00029"/>
    </source>
</evidence>
<dbReference type="PANTHER" id="PTHR10394">
    <property type="entry name" value="40S RIBOSOMAL PROTEIN S8"/>
    <property type="match status" value="1"/>
</dbReference>
<comment type="similarity">
    <text evidence="1 5">Belongs to the eukaryotic ribosomal protein eS8 family.</text>
</comment>
<reference evidence="8" key="1">
    <citation type="submission" date="2015-03" db="EMBL/GenBank/DDBJ databases">
        <authorList>
            <person name="Urmite Genomes"/>
        </authorList>
    </citation>
    <scope>NUCLEOTIDE SEQUENCE [LARGE SCALE GENOMIC DNA]</scope>
    <source>
        <strain evidence="8">Arc-Hr</strain>
    </source>
</reference>
<dbReference type="CDD" id="cd11382">
    <property type="entry name" value="Ribosomal_S8e"/>
    <property type="match status" value="1"/>
</dbReference>
<dbReference type="RefSeq" id="WP_089781610.1">
    <property type="nucleotide sequence ID" value="NZ_CABLRR010000006.1"/>
</dbReference>
<dbReference type="Proteomes" id="UP000198902">
    <property type="component" value="Unassembled WGS sequence"/>
</dbReference>
<dbReference type="EMBL" id="CSTE01000006">
    <property type="protein sequence ID" value="CQR53770.1"/>
    <property type="molecule type" value="Genomic_DNA"/>
</dbReference>
<keyword evidence="8" id="KW-1185">Reference proteome</keyword>
<dbReference type="Pfam" id="PF01201">
    <property type="entry name" value="Ribosomal_S8e"/>
    <property type="match status" value="1"/>
</dbReference>